<evidence type="ECO:0000256" key="1">
    <source>
        <dbReference type="SAM" id="MobiDB-lite"/>
    </source>
</evidence>
<feature type="region of interest" description="Disordered" evidence="1">
    <location>
        <begin position="1"/>
        <end position="22"/>
    </location>
</feature>
<evidence type="ECO:0000313" key="2">
    <source>
        <dbReference type="EMBL" id="KIY63985.1"/>
    </source>
</evidence>
<dbReference type="AlphaFoldDB" id="A0A0D7B196"/>
<dbReference type="EMBL" id="KN880660">
    <property type="protein sequence ID" value="KIY63985.1"/>
    <property type="molecule type" value="Genomic_DNA"/>
</dbReference>
<keyword evidence="3" id="KW-1185">Reference proteome</keyword>
<accession>A0A0D7B196</accession>
<sequence>MPLLHTLPTGNIDHTGTTDDPSHFHSIPRLNLDLKYTNLEGSSGSSGWIYCHVATPIVTNVSLTRATPAQTTEEWRDPPRIRLIHHAHRRSAARIFRKSNPSEI</sequence>
<name>A0A0D7B196_9AGAR</name>
<evidence type="ECO:0000313" key="3">
    <source>
        <dbReference type="Proteomes" id="UP000054007"/>
    </source>
</evidence>
<gene>
    <name evidence="2" type="ORF">CYLTODRAFT_425629</name>
</gene>
<protein>
    <submittedName>
        <fullName evidence="2">Uncharacterized protein</fullName>
    </submittedName>
</protein>
<reference evidence="2 3" key="1">
    <citation type="journal article" date="2015" name="Fungal Genet. Biol.">
        <title>Evolution of novel wood decay mechanisms in Agaricales revealed by the genome sequences of Fistulina hepatica and Cylindrobasidium torrendii.</title>
        <authorList>
            <person name="Floudas D."/>
            <person name="Held B.W."/>
            <person name="Riley R."/>
            <person name="Nagy L.G."/>
            <person name="Koehler G."/>
            <person name="Ransdell A.S."/>
            <person name="Younus H."/>
            <person name="Chow J."/>
            <person name="Chiniquy J."/>
            <person name="Lipzen A."/>
            <person name="Tritt A."/>
            <person name="Sun H."/>
            <person name="Haridas S."/>
            <person name="LaButti K."/>
            <person name="Ohm R.A."/>
            <person name="Kues U."/>
            <person name="Blanchette R.A."/>
            <person name="Grigoriev I.V."/>
            <person name="Minto R.E."/>
            <person name="Hibbett D.S."/>
        </authorList>
    </citation>
    <scope>NUCLEOTIDE SEQUENCE [LARGE SCALE GENOMIC DNA]</scope>
    <source>
        <strain evidence="2 3">FP15055 ss-10</strain>
    </source>
</reference>
<proteinExistence type="predicted"/>
<dbReference type="Proteomes" id="UP000054007">
    <property type="component" value="Unassembled WGS sequence"/>
</dbReference>
<organism evidence="2 3">
    <name type="scientific">Cylindrobasidium torrendii FP15055 ss-10</name>
    <dbReference type="NCBI Taxonomy" id="1314674"/>
    <lineage>
        <taxon>Eukaryota</taxon>
        <taxon>Fungi</taxon>
        <taxon>Dikarya</taxon>
        <taxon>Basidiomycota</taxon>
        <taxon>Agaricomycotina</taxon>
        <taxon>Agaricomycetes</taxon>
        <taxon>Agaricomycetidae</taxon>
        <taxon>Agaricales</taxon>
        <taxon>Marasmiineae</taxon>
        <taxon>Physalacriaceae</taxon>
        <taxon>Cylindrobasidium</taxon>
    </lineage>
</organism>